<gene>
    <name evidence="5" type="ORF">BV87_15110</name>
    <name evidence="6" type="ORF">GS397_09370</name>
</gene>
<dbReference type="Pfam" id="PF02397">
    <property type="entry name" value="Bac_transf"/>
    <property type="match status" value="1"/>
</dbReference>
<reference evidence="5 7" key="1">
    <citation type="submission" date="2017-04" db="EMBL/GenBank/DDBJ databases">
        <title>Characterization, genome and methylation analysis of a phthalic acid esters degrading strain Sphingobium yanoikuyae SHJ.</title>
        <authorList>
            <person name="Feng L."/>
        </authorList>
    </citation>
    <scope>NUCLEOTIDE SEQUENCE [LARGE SCALE GENOMIC DNA]</scope>
    <source>
        <strain evidence="5 7">SHJ</strain>
    </source>
</reference>
<evidence type="ECO:0000256" key="2">
    <source>
        <dbReference type="ARBA" id="ARBA00023169"/>
    </source>
</evidence>
<evidence type="ECO:0000313" key="8">
    <source>
        <dbReference type="Proteomes" id="UP000464086"/>
    </source>
</evidence>
<feature type="domain" description="Bacterial sugar transferase" evidence="4">
    <location>
        <begin position="268"/>
        <end position="456"/>
    </location>
</feature>
<feature type="transmembrane region" description="Helical" evidence="3">
    <location>
        <begin position="270"/>
        <end position="294"/>
    </location>
</feature>
<dbReference type="RefSeq" id="WP_053094322.1">
    <property type="nucleotide sequence ID" value="NZ_CP020925.1"/>
</dbReference>
<dbReference type="Proteomes" id="UP000464086">
    <property type="component" value="Chromosome"/>
</dbReference>
<keyword evidence="2" id="KW-0270">Exopolysaccharide synthesis</keyword>
<sequence>MANPDLAARFHSASGTGALIARRNARLWLCLLLLSADCLALLIGFGVGARLSPASSSDMIGSLSAGILVFAIIAFHSQAYSMSCLTSATISCRAATLAFGATMLLFFLVIFASKAVGTFPRSGILFGVFGSLGLLVVQRSLMAYAVRRCFGNQLFAEILILDGIARPNDCGAAAVIDARQIGLRPEEDDPHKLHQLGVLLRDYDRAIILCPAARRASWAEILKGSNVQGEVVVPEVGETAPLAVGTWLDTSTLVVSRGPLNLADRARKRLLDIALTVPLAIALLPLLLLVAIAIKIDSTGPVFFRQQRIGRGNRLFRIYKFRSMRTDCGDALGSRSTGRSDDRVTRIGRFIRSTSIDELPQLFNVLLGEMSLVGPRPHALGSTADNAYFWQVDRQYWHRHALKPGITGLAQIRGFRGATETRGDILRRIEADLEYLHGWSLARDIGILLRTFNVLVHHKAF</sequence>
<organism evidence="5 7">
    <name type="scientific">Sphingobium yanoikuyae</name>
    <name type="common">Sphingomonas yanoikuyae</name>
    <dbReference type="NCBI Taxonomy" id="13690"/>
    <lineage>
        <taxon>Bacteria</taxon>
        <taxon>Pseudomonadati</taxon>
        <taxon>Pseudomonadota</taxon>
        <taxon>Alphaproteobacteria</taxon>
        <taxon>Sphingomonadales</taxon>
        <taxon>Sphingomonadaceae</taxon>
        <taxon>Sphingobium</taxon>
    </lineage>
</organism>
<dbReference type="PANTHER" id="PTHR30576:SF0">
    <property type="entry name" value="UNDECAPRENYL-PHOSPHATE N-ACETYLGALACTOSAMINYL 1-PHOSPHATE TRANSFERASE-RELATED"/>
    <property type="match status" value="1"/>
</dbReference>
<protein>
    <submittedName>
        <fullName evidence="5">Sugar transferase</fullName>
    </submittedName>
</protein>
<keyword evidence="3" id="KW-1133">Transmembrane helix</keyword>
<dbReference type="AlphaFoldDB" id="A0A0J9FWD3"/>
<dbReference type="EMBL" id="CP047218">
    <property type="protein sequence ID" value="QHD67238.1"/>
    <property type="molecule type" value="Genomic_DNA"/>
</dbReference>
<keyword evidence="5" id="KW-0808">Transferase</keyword>
<feature type="transmembrane region" description="Helical" evidence="3">
    <location>
        <begin position="59"/>
        <end position="80"/>
    </location>
</feature>
<dbReference type="InterPro" id="IPR003362">
    <property type="entry name" value="Bact_transf"/>
</dbReference>
<feature type="transmembrane region" description="Helical" evidence="3">
    <location>
        <begin position="92"/>
        <end position="113"/>
    </location>
</feature>
<reference evidence="6 8" key="2">
    <citation type="submission" date="2019-12" db="EMBL/GenBank/DDBJ databases">
        <title>Functional and genomic insights into the Sphingobium yanoikuyae YC-JY1, a bacterium efficiently degrading bisphenol A.</title>
        <authorList>
            <person name="Jia Y."/>
            <person name="Li X."/>
            <person name="Wang J."/>
            <person name="Eltoukhy A."/>
            <person name="Lamraoui I."/>
            <person name="Yan Y."/>
        </authorList>
    </citation>
    <scope>NUCLEOTIDE SEQUENCE [LARGE SCALE GENOMIC DNA]</scope>
    <source>
        <strain evidence="6 8">YC-JY1</strain>
    </source>
</reference>
<keyword evidence="3" id="KW-0472">Membrane</keyword>
<evidence type="ECO:0000256" key="1">
    <source>
        <dbReference type="ARBA" id="ARBA00006464"/>
    </source>
</evidence>
<feature type="transmembrane region" description="Helical" evidence="3">
    <location>
        <begin position="119"/>
        <end position="137"/>
    </location>
</feature>
<dbReference type="Proteomes" id="UP000037029">
    <property type="component" value="Chromosome"/>
</dbReference>
<keyword evidence="3" id="KW-0812">Transmembrane</keyword>
<accession>A0A0J9FWD3</accession>
<dbReference type="GO" id="GO:0000271">
    <property type="term" value="P:polysaccharide biosynthetic process"/>
    <property type="evidence" value="ECO:0007669"/>
    <property type="project" value="UniProtKB-KW"/>
</dbReference>
<evidence type="ECO:0000259" key="4">
    <source>
        <dbReference type="Pfam" id="PF02397"/>
    </source>
</evidence>
<evidence type="ECO:0000313" key="5">
    <source>
        <dbReference type="EMBL" id="ATP19598.1"/>
    </source>
</evidence>
<feature type="transmembrane region" description="Helical" evidence="3">
    <location>
        <begin position="27"/>
        <end position="47"/>
    </location>
</feature>
<dbReference type="GO" id="GO:0016780">
    <property type="term" value="F:phosphotransferase activity, for other substituted phosphate groups"/>
    <property type="evidence" value="ECO:0007669"/>
    <property type="project" value="TreeGrafter"/>
</dbReference>
<evidence type="ECO:0000313" key="7">
    <source>
        <dbReference type="Proteomes" id="UP000037029"/>
    </source>
</evidence>
<evidence type="ECO:0000256" key="3">
    <source>
        <dbReference type="SAM" id="Phobius"/>
    </source>
</evidence>
<comment type="similarity">
    <text evidence="1">Belongs to the bacterial sugar transferase family.</text>
</comment>
<dbReference type="PANTHER" id="PTHR30576">
    <property type="entry name" value="COLANIC BIOSYNTHESIS UDP-GLUCOSE LIPID CARRIER TRANSFERASE"/>
    <property type="match status" value="1"/>
</dbReference>
<proteinExistence type="inferred from homology"/>
<name>A0A0J9FWD3_SPHYA</name>
<dbReference type="EMBL" id="CP020925">
    <property type="protein sequence ID" value="ATP19598.1"/>
    <property type="molecule type" value="Genomic_DNA"/>
</dbReference>
<evidence type="ECO:0000313" key="6">
    <source>
        <dbReference type="EMBL" id="QHD67238.1"/>
    </source>
</evidence>